<name>T1BVI1_9ZZZZ</name>
<comment type="catalytic activity">
    <reaction evidence="5">
        <text>alpha-D-glucose 1-phosphate + UTP + H(+) = UDP-alpha-D-glucose + diphosphate</text>
        <dbReference type="Rhea" id="RHEA:19889"/>
        <dbReference type="ChEBI" id="CHEBI:15378"/>
        <dbReference type="ChEBI" id="CHEBI:33019"/>
        <dbReference type="ChEBI" id="CHEBI:46398"/>
        <dbReference type="ChEBI" id="CHEBI:58601"/>
        <dbReference type="ChEBI" id="CHEBI:58885"/>
        <dbReference type="EC" id="2.7.7.9"/>
    </reaction>
</comment>
<keyword evidence="4 7" id="KW-0548">Nucleotidyltransferase</keyword>
<keyword evidence="3 7" id="KW-0808">Transferase</keyword>
<evidence type="ECO:0000256" key="4">
    <source>
        <dbReference type="ARBA" id="ARBA00022695"/>
    </source>
</evidence>
<evidence type="ECO:0000256" key="3">
    <source>
        <dbReference type="ARBA" id="ARBA00022679"/>
    </source>
</evidence>
<reference evidence="7" key="1">
    <citation type="submission" date="2013-08" db="EMBL/GenBank/DDBJ databases">
        <authorList>
            <person name="Mendez C."/>
            <person name="Richter M."/>
            <person name="Ferrer M."/>
            <person name="Sanchez J."/>
        </authorList>
    </citation>
    <scope>NUCLEOTIDE SEQUENCE</scope>
</reference>
<evidence type="ECO:0000256" key="5">
    <source>
        <dbReference type="ARBA" id="ARBA00048128"/>
    </source>
</evidence>
<dbReference type="SUPFAM" id="SSF53448">
    <property type="entry name" value="Nucleotide-diphospho-sugar transferases"/>
    <property type="match status" value="1"/>
</dbReference>
<dbReference type="EC" id="2.7.7.9" evidence="2"/>
<evidence type="ECO:0000313" key="7">
    <source>
        <dbReference type="EMBL" id="EQD73887.1"/>
    </source>
</evidence>
<evidence type="ECO:0000259" key="6">
    <source>
        <dbReference type="Pfam" id="PF00483"/>
    </source>
</evidence>
<feature type="domain" description="Nucleotidyl transferase" evidence="6">
    <location>
        <begin position="2"/>
        <end position="68"/>
    </location>
</feature>
<dbReference type="PANTHER" id="PTHR43197:SF1">
    <property type="entry name" value="UTP--GLUCOSE-1-PHOSPHATE URIDYLYLTRANSFERASE"/>
    <property type="match status" value="1"/>
</dbReference>
<dbReference type="InterPro" id="IPR029044">
    <property type="entry name" value="Nucleotide-diphossugar_trans"/>
</dbReference>
<dbReference type="Pfam" id="PF00483">
    <property type="entry name" value="NTP_transferase"/>
    <property type="match status" value="1"/>
</dbReference>
<gene>
    <name evidence="7" type="ORF">B1B_02982</name>
</gene>
<proteinExistence type="inferred from homology"/>
<protein>
    <recommendedName>
        <fullName evidence="2">UTP--glucose-1-phosphate uridylyltransferase</fullName>
        <ecNumber evidence="2">2.7.7.9</ecNumber>
    </recommendedName>
</protein>
<dbReference type="InterPro" id="IPR005771">
    <property type="entry name" value="GalU_uridylyltTrfase_bac/arc"/>
</dbReference>
<organism evidence="7">
    <name type="scientific">mine drainage metagenome</name>
    <dbReference type="NCBI Taxonomy" id="410659"/>
    <lineage>
        <taxon>unclassified sequences</taxon>
        <taxon>metagenomes</taxon>
        <taxon>ecological metagenomes</taxon>
    </lineage>
</organism>
<dbReference type="Gene3D" id="3.90.550.10">
    <property type="entry name" value="Spore Coat Polysaccharide Biosynthesis Protein SpsA, Chain A"/>
    <property type="match status" value="1"/>
</dbReference>
<dbReference type="GO" id="GO:0006011">
    <property type="term" value="P:UDP-alpha-D-glucose metabolic process"/>
    <property type="evidence" value="ECO:0007669"/>
    <property type="project" value="InterPro"/>
</dbReference>
<dbReference type="EMBL" id="AUZY01001799">
    <property type="protein sequence ID" value="EQD73887.1"/>
    <property type="molecule type" value="Genomic_DNA"/>
</dbReference>
<reference evidence="7" key="2">
    <citation type="journal article" date="2014" name="ISME J.">
        <title>Microbial stratification in low pH oxic and suboxic macroscopic growths along an acid mine drainage.</title>
        <authorList>
            <person name="Mendez-Garcia C."/>
            <person name="Mesa V."/>
            <person name="Sprenger R.R."/>
            <person name="Richter M."/>
            <person name="Diez M.S."/>
            <person name="Solano J."/>
            <person name="Bargiela R."/>
            <person name="Golyshina O.V."/>
            <person name="Manteca A."/>
            <person name="Ramos J.L."/>
            <person name="Gallego J.R."/>
            <person name="Llorente I."/>
            <person name="Martins Dos Santos V.A."/>
            <person name="Jensen O.N."/>
            <person name="Pelaez A.I."/>
            <person name="Sanchez J."/>
            <person name="Ferrer M."/>
        </authorList>
    </citation>
    <scope>NUCLEOTIDE SEQUENCE</scope>
</reference>
<feature type="non-terminal residue" evidence="7">
    <location>
        <position position="92"/>
    </location>
</feature>
<dbReference type="GO" id="GO:0003983">
    <property type="term" value="F:UTP:glucose-1-phosphate uridylyltransferase activity"/>
    <property type="evidence" value="ECO:0007669"/>
    <property type="project" value="UniProtKB-EC"/>
</dbReference>
<comment type="similarity">
    <text evidence="1">Belongs to the UDPGP type 2 family.</text>
</comment>
<sequence>MKVVIPAAGLGSRFLPATKSMPKEMLPVMDKPVIQYVVEEAVASGGDDLTIVTGRSKRALEDHFDLNPELSAFAGLPGMQALESLSDRTTLH</sequence>
<dbReference type="InterPro" id="IPR005835">
    <property type="entry name" value="NTP_transferase_dom"/>
</dbReference>
<evidence type="ECO:0000256" key="1">
    <source>
        <dbReference type="ARBA" id="ARBA00006890"/>
    </source>
</evidence>
<dbReference type="PANTHER" id="PTHR43197">
    <property type="entry name" value="UTP--GLUCOSE-1-PHOSPHATE URIDYLYLTRANSFERASE"/>
    <property type="match status" value="1"/>
</dbReference>
<accession>T1BVI1</accession>
<comment type="caution">
    <text evidence="7">The sequence shown here is derived from an EMBL/GenBank/DDBJ whole genome shotgun (WGS) entry which is preliminary data.</text>
</comment>
<evidence type="ECO:0000256" key="2">
    <source>
        <dbReference type="ARBA" id="ARBA00012415"/>
    </source>
</evidence>
<dbReference type="AlphaFoldDB" id="T1BVI1"/>